<evidence type="ECO:0000259" key="1">
    <source>
        <dbReference type="SMART" id="SM00849"/>
    </source>
</evidence>
<keyword evidence="2" id="KW-0378">Hydrolase</keyword>
<name>A0A109MSP1_9BACI</name>
<dbReference type="GO" id="GO:0016787">
    <property type="term" value="F:hydrolase activity"/>
    <property type="evidence" value="ECO:0007669"/>
    <property type="project" value="UniProtKB-KW"/>
</dbReference>
<dbReference type="InterPro" id="IPR036866">
    <property type="entry name" value="RibonucZ/Hydroxyglut_hydro"/>
</dbReference>
<proteinExistence type="predicted"/>
<dbReference type="SUPFAM" id="SSF56281">
    <property type="entry name" value="Metallo-hydrolase/oxidoreductase"/>
    <property type="match status" value="1"/>
</dbReference>
<dbReference type="SMART" id="SM00849">
    <property type="entry name" value="Lactamase_B"/>
    <property type="match status" value="1"/>
</dbReference>
<accession>A0A109MSP1</accession>
<dbReference type="PANTHER" id="PTHR23131">
    <property type="entry name" value="ENDORIBONUCLEASE LACTB2"/>
    <property type="match status" value="1"/>
</dbReference>
<protein>
    <submittedName>
        <fullName evidence="2">MBL fold metallo-hydrolase</fullName>
    </submittedName>
</protein>
<reference evidence="2 3" key="1">
    <citation type="submission" date="2015-11" db="EMBL/GenBank/DDBJ databases">
        <title>Genome Sequence of Bacillus simplex strain VanAntwerpen2.</title>
        <authorList>
            <person name="Couger M.B."/>
        </authorList>
    </citation>
    <scope>NUCLEOTIDE SEQUENCE [LARGE SCALE GENOMIC DNA]</scope>
    <source>
        <strain evidence="2 3">VanAntwerpen02</strain>
    </source>
</reference>
<sequence length="322" mass="35965">MVNWNGDIAKIALPTPFAVGDVNVYVVKGDALTLIDTGVKTKRSKEALTQGLADLGLELTDIEQIILTHHHPDHAGALDFFAKEIPVYGHKNNQRWLAISDDFLENHNRFFLDYASKFGVAEELKNKLIHHRDEIRFLSERKLQGYLAEGDELPGLPGWKAIETPGHAQSHLSFYRESDGVMIAGDHLLAKISPNPLMEPPILPGGIRPRPLLQYNASLQKILGFSISMVYSGHGDEVKGDAVADLIQYRFERQHNRAMQVKSMLSDKPLSVFEVCKQLFPKVYLQEVGLTLSETIGQLDYLENLGEVETEIQAGVILYSIA</sequence>
<dbReference type="PANTHER" id="PTHR23131:SF4">
    <property type="entry name" value="METALLO-BETA-LACTAMASE SUPERFAMILY POTEIN"/>
    <property type="match status" value="1"/>
</dbReference>
<dbReference type="EMBL" id="LNNH01000055">
    <property type="protein sequence ID" value="KWW11428.1"/>
    <property type="molecule type" value="Genomic_DNA"/>
</dbReference>
<organism evidence="2 3">
    <name type="scientific">Peribacillus simplex</name>
    <dbReference type="NCBI Taxonomy" id="1478"/>
    <lineage>
        <taxon>Bacteria</taxon>
        <taxon>Bacillati</taxon>
        <taxon>Bacillota</taxon>
        <taxon>Bacilli</taxon>
        <taxon>Bacillales</taxon>
        <taxon>Bacillaceae</taxon>
        <taxon>Peribacillus</taxon>
    </lineage>
</organism>
<feature type="domain" description="Metallo-beta-lactamase" evidence="1">
    <location>
        <begin position="21"/>
        <end position="234"/>
    </location>
</feature>
<dbReference type="InterPro" id="IPR050662">
    <property type="entry name" value="Sec-metab_biosynth-thioest"/>
</dbReference>
<keyword evidence="3" id="KW-1185">Reference proteome</keyword>
<dbReference type="Pfam" id="PF00753">
    <property type="entry name" value="Lactamase_B"/>
    <property type="match status" value="1"/>
</dbReference>
<dbReference type="RefSeq" id="WP_061144367.1">
    <property type="nucleotide sequence ID" value="NZ_LNNH01000055.1"/>
</dbReference>
<gene>
    <name evidence="2" type="ORF">AS888_02555</name>
</gene>
<evidence type="ECO:0000313" key="3">
    <source>
        <dbReference type="Proteomes" id="UP000064189"/>
    </source>
</evidence>
<dbReference type="Gene3D" id="3.60.15.10">
    <property type="entry name" value="Ribonuclease Z/Hydroxyacylglutathione hydrolase-like"/>
    <property type="match status" value="1"/>
</dbReference>
<dbReference type="Proteomes" id="UP000064189">
    <property type="component" value="Unassembled WGS sequence"/>
</dbReference>
<dbReference type="InterPro" id="IPR001279">
    <property type="entry name" value="Metallo-B-lactamas"/>
</dbReference>
<evidence type="ECO:0000313" key="2">
    <source>
        <dbReference type="EMBL" id="KWW11428.1"/>
    </source>
</evidence>
<dbReference type="AlphaFoldDB" id="A0A109MSP1"/>
<comment type="caution">
    <text evidence="2">The sequence shown here is derived from an EMBL/GenBank/DDBJ whole genome shotgun (WGS) entry which is preliminary data.</text>
</comment>